<accession>A0AAU9JV56</accession>
<proteinExistence type="predicted"/>
<sequence length="637" mass="72784">MARLALISRHIVSYRASVPLYGVILIEDEEIDDIVIVDENIPVQALLSKFRDWNPLNYENQYISPGIIDIGVRAEWEGKTNITQMAASGGVTFLLQEKSICNEENEPSTFKLYCDVGQIIRIDSTNFNDITALRHSGAFAFKGYLYPPSWMVPALPDDLPAVFSNISEIGVPLIIDSSLPQTRMLFMASPCRHLNLKDRLVTEIKNENEFFAAAFPDSTNPVLSDEEDEEIMVPQQKNKRTRSNCIKCSVRFSGQFPNEVRMSRPVEALKKLIENPMLERSRTGYITKNRRRSSYHDIYEDLDYRVKINEANIAALIKAEQKSYENAGKTVFSKSINRQRSSSFNEFKYREPEETQPMTARQKRLKGKRPIPLSTNNEEFIDSQKDRQYLNHLVNIPDKWEAKGVEKVLEILQAETCKVHFSNLSSASAINKIRQQKKHIENVTCETAPHYLCFNDQDIRDGDTRFKDYPPIRSKENSQLLWDLLKMKAIDVISSHHATIPIDYKNIDNGSFKKALNGVNGLGFAMQAIWTGLCTPSSTVSQREHYIVRLSKWFSLHPAKLLGINHRRGSIDRGKFADLIIWDPYEHVHGNSNSAYKESCIYQGKKLLGKISKVYLRGKVVYNEGNFYSHGARLSGI</sequence>
<dbReference type="SUPFAM" id="SSF51556">
    <property type="entry name" value="Metallo-dependent hydrolases"/>
    <property type="match status" value="1"/>
</dbReference>
<feature type="region of interest" description="Disordered" evidence="1">
    <location>
        <begin position="351"/>
        <end position="375"/>
    </location>
</feature>
<dbReference type="Proteomes" id="UP001162131">
    <property type="component" value="Unassembled WGS sequence"/>
</dbReference>
<dbReference type="InterPro" id="IPR006680">
    <property type="entry name" value="Amidohydro-rel"/>
</dbReference>
<evidence type="ECO:0000313" key="3">
    <source>
        <dbReference type="EMBL" id="CAG9327323.1"/>
    </source>
</evidence>
<evidence type="ECO:0000256" key="1">
    <source>
        <dbReference type="SAM" id="MobiDB-lite"/>
    </source>
</evidence>
<dbReference type="Pfam" id="PF01979">
    <property type="entry name" value="Amidohydro_1"/>
    <property type="match status" value="1"/>
</dbReference>
<dbReference type="SUPFAM" id="SSF51338">
    <property type="entry name" value="Composite domain of metallo-dependent hydrolases"/>
    <property type="match status" value="1"/>
</dbReference>
<dbReference type="GO" id="GO:0005737">
    <property type="term" value="C:cytoplasm"/>
    <property type="evidence" value="ECO:0007669"/>
    <property type="project" value="TreeGrafter"/>
</dbReference>
<dbReference type="GO" id="GO:0006145">
    <property type="term" value="P:purine nucleobase catabolic process"/>
    <property type="evidence" value="ECO:0007669"/>
    <property type="project" value="TreeGrafter"/>
</dbReference>
<dbReference type="Gene3D" id="3.20.20.140">
    <property type="entry name" value="Metal-dependent hydrolases"/>
    <property type="match status" value="2"/>
</dbReference>
<dbReference type="PANTHER" id="PTHR43668">
    <property type="entry name" value="ALLANTOINASE"/>
    <property type="match status" value="1"/>
</dbReference>
<protein>
    <recommendedName>
        <fullName evidence="2">Amidohydrolase-related domain-containing protein</fullName>
    </recommendedName>
</protein>
<organism evidence="3 4">
    <name type="scientific">Blepharisma stoltei</name>
    <dbReference type="NCBI Taxonomy" id="1481888"/>
    <lineage>
        <taxon>Eukaryota</taxon>
        <taxon>Sar</taxon>
        <taxon>Alveolata</taxon>
        <taxon>Ciliophora</taxon>
        <taxon>Postciliodesmatophora</taxon>
        <taxon>Heterotrichea</taxon>
        <taxon>Heterotrichida</taxon>
        <taxon>Blepharismidae</taxon>
        <taxon>Blepharisma</taxon>
    </lineage>
</organism>
<dbReference type="InterPro" id="IPR032466">
    <property type="entry name" value="Metal_Hydrolase"/>
</dbReference>
<dbReference type="EMBL" id="CAJZBQ010000043">
    <property type="protein sequence ID" value="CAG9327323.1"/>
    <property type="molecule type" value="Genomic_DNA"/>
</dbReference>
<comment type="caution">
    <text evidence="3">The sequence shown here is derived from an EMBL/GenBank/DDBJ whole genome shotgun (WGS) entry which is preliminary data.</text>
</comment>
<dbReference type="GO" id="GO:0004038">
    <property type="term" value="F:allantoinase activity"/>
    <property type="evidence" value="ECO:0007669"/>
    <property type="project" value="TreeGrafter"/>
</dbReference>
<name>A0AAU9JV56_9CILI</name>
<reference evidence="3" key="1">
    <citation type="submission" date="2021-09" db="EMBL/GenBank/DDBJ databases">
        <authorList>
            <consortium name="AG Swart"/>
            <person name="Singh M."/>
            <person name="Singh A."/>
            <person name="Seah K."/>
            <person name="Emmerich C."/>
        </authorList>
    </citation>
    <scope>NUCLEOTIDE SEQUENCE</scope>
    <source>
        <strain evidence="3">ATCC30299</strain>
    </source>
</reference>
<dbReference type="InterPro" id="IPR050138">
    <property type="entry name" value="DHOase/Allantoinase_Hydrolase"/>
</dbReference>
<dbReference type="InterPro" id="IPR011059">
    <property type="entry name" value="Metal-dep_hydrolase_composite"/>
</dbReference>
<dbReference type="AlphaFoldDB" id="A0AAU9JV56"/>
<feature type="domain" description="Amidohydrolase-related" evidence="2">
    <location>
        <begin position="427"/>
        <end position="621"/>
    </location>
</feature>
<evidence type="ECO:0000259" key="2">
    <source>
        <dbReference type="Pfam" id="PF01979"/>
    </source>
</evidence>
<evidence type="ECO:0000313" key="4">
    <source>
        <dbReference type="Proteomes" id="UP001162131"/>
    </source>
</evidence>
<gene>
    <name evidence="3" type="ORF">BSTOLATCC_MIC43362</name>
</gene>
<dbReference type="PANTHER" id="PTHR43668:SF2">
    <property type="entry name" value="ALLANTOINASE"/>
    <property type="match status" value="1"/>
</dbReference>
<keyword evidence="4" id="KW-1185">Reference proteome</keyword>